<comment type="caution">
    <text evidence="3">The sequence shown here is derived from an EMBL/GenBank/DDBJ whole genome shotgun (WGS) entry which is preliminary data.</text>
</comment>
<evidence type="ECO:0000259" key="2">
    <source>
        <dbReference type="Pfam" id="PF12680"/>
    </source>
</evidence>
<dbReference type="InterPro" id="IPR032710">
    <property type="entry name" value="NTF2-like_dom_sf"/>
</dbReference>
<dbReference type="Gene3D" id="3.10.450.50">
    <property type="match status" value="1"/>
</dbReference>
<reference evidence="3 4" key="1">
    <citation type="submission" date="2019-03" db="EMBL/GenBank/DDBJ databases">
        <title>Genomic Encyclopedia of Type Strains, Phase III (KMG-III): the genomes of soil and plant-associated and newly described type strains.</title>
        <authorList>
            <person name="Whitman W."/>
        </authorList>
    </citation>
    <scope>NUCLEOTIDE SEQUENCE [LARGE SCALE GENOMIC DNA]</scope>
    <source>
        <strain evidence="3 4">LMG 29544</strain>
    </source>
</reference>
<evidence type="ECO:0000313" key="4">
    <source>
        <dbReference type="Proteomes" id="UP000295509"/>
    </source>
</evidence>
<dbReference type="RefSeq" id="WP_166676311.1">
    <property type="nucleotide sequence ID" value="NZ_JBHLUW010000002.1"/>
</dbReference>
<feature type="domain" description="SnoaL-like" evidence="2">
    <location>
        <begin position="72"/>
        <end position="173"/>
    </location>
</feature>
<evidence type="ECO:0000313" key="3">
    <source>
        <dbReference type="EMBL" id="TDY52788.1"/>
    </source>
</evidence>
<dbReference type="AlphaFoldDB" id="A0A4V3HFE3"/>
<name>A0A4V3HFE3_9BURK</name>
<protein>
    <submittedName>
        <fullName evidence="3">SnoaL-like protein</fullName>
    </submittedName>
</protein>
<proteinExistence type="predicted"/>
<sequence>MSDPQEPCKHGAIRGSLRGSNRDAGRDASPAASPAGSVDWILSRRSLTESYEDRCRYALDLVSVSLQEEHGQRFEECLRLYAFDAVWEAPLRNVTYRGLAAIAANYLRFFCHVRDLRFEPLEQFATAERVFVDSLISFSIAGDALDNCPLPVGAHARVRRLQTFHIGDGLIRRAMAYEIWERGGA</sequence>
<evidence type="ECO:0000256" key="1">
    <source>
        <dbReference type="SAM" id="MobiDB-lite"/>
    </source>
</evidence>
<dbReference type="Pfam" id="PF12680">
    <property type="entry name" value="SnoaL_2"/>
    <property type="match status" value="1"/>
</dbReference>
<dbReference type="Proteomes" id="UP000295509">
    <property type="component" value="Unassembled WGS sequence"/>
</dbReference>
<organism evidence="3 4">
    <name type="scientific">Paraburkholderia rhizosphaerae</name>
    <dbReference type="NCBI Taxonomy" id="480658"/>
    <lineage>
        <taxon>Bacteria</taxon>
        <taxon>Pseudomonadati</taxon>
        <taxon>Pseudomonadota</taxon>
        <taxon>Betaproteobacteria</taxon>
        <taxon>Burkholderiales</taxon>
        <taxon>Burkholderiaceae</taxon>
        <taxon>Paraburkholderia</taxon>
    </lineage>
</organism>
<dbReference type="InterPro" id="IPR037401">
    <property type="entry name" value="SnoaL-like"/>
</dbReference>
<accession>A0A4V3HFE3</accession>
<dbReference type="SUPFAM" id="SSF54427">
    <property type="entry name" value="NTF2-like"/>
    <property type="match status" value="1"/>
</dbReference>
<feature type="region of interest" description="Disordered" evidence="1">
    <location>
        <begin position="1"/>
        <end position="35"/>
    </location>
</feature>
<dbReference type="EMBL" id="SORE01000004">
    <property type="protein sequence ID" value="TDY52788.1"/>
    <property type="molecule type" value="Genomic_DNA"/>
</dbReference>
<gene>
    <name evidence="3" type="ORF">BX592_10470</name>
</gene>
<keyword evidence="4" id="KW-1185">Reference proteome</keyword>